<sequence length="1184" mass="137809">MTFIYEKIKNHIKNLTLTKQNRHNKLNTLFYNISTLNFFAHRFDPRNRKLFKIHRVAAENAFKNVVEKCKPAFEPLTQSVKKECFERIRKALQSKKNKALDMEIRKFRGFTCNYNIKSLFYDENDCLRELHEIRDIKYKQADAVVDGKITNELTYYNKRVYNDFYSKNNRHTKKDFMSVYEKVVKENDRRTLQKVLLDYYLAPYFAKYISLEQSKIHDLQVKRICKNTSYYYSFQHNVFAFKKRFYTANKLLIPEKIKKTPKYSFYHGKYFEGGRVCLKHAIFLKSVNCYGLVYILRNASTYQELRIKQLIANQIKYYTKAKIPIKIFNPDDYSRHYEACIIGNILQKDSGVVYVSYFENNCLIRSEKWRNPDFNNFQVCADKLVVLAAALYKKINEIQSIEKILNLYGTILAENSWGLSKVLKTFRFVSHGFTTDNPFLPNAVAHFIKVLMEDPANRRSYAIMFDLLDDYSYDDKKTFLFRLPLSMISWEVFLMNLCPKVIYGNNKHLNDVLTDLNDEIDLFDKNIAQISMLYRDFENIVESGAELYSKYMETEKKKIENFDLIDGCNGNISDVNENKKNCEDFVELHNMEAKNEDKTNFESARKYKLNEKDFILSEGEEKILKTLENLYTNHFLQIKIFSAKTDGRFTFSPVSVLLITKVIDNLNIDYDKLFGGAQPFEEMCNTKASYDAISLKLTNAENSIKQISSTFKTNSITLMALKLLDSDLLDLTMKMHAKDQHGGNREISVMTGEFRILQVVSEGFFRSLSTFIDNEVIDVPEKYEFFCKKTQEALQSEHVFTASIDQTRWGPNFNTLTFGLLALSFAGKTREAYIPALIYFLSEFKIFEIPPWLYKQFHHINAGYSLPGRLGRNHMGQGVFNNASSVYHALVTTYLMTFASKMLFPDPIDTPWCVKKSGSFVTSDDCSIYEYLSLYPELLDNSSFCCCTKCGYSNNIQLNCNNIPENDSQKSACTSNESTIDNISKKLEKLDINATKNLKCSKCFHIIDLKQTKPQKIDFATYNSFIKKKFNQITDFYHLYDQLVIYFGIKTSEYKNFYSNKLSEFNSLYITKDSVSSNDIKLIPPSVLFLGSTNILLDVKDAFDSFKATFGAGATKESALCVAKMNFLNSLYRKKIDLTRFNIPTDQQFIDGLDEEVCSLIEKDRKSNTNNSLSKLMQHRGWLR</sequence>
<reference evidence="2" key="2">
    <citation type="submission" date="2015-07" db="EMBL/GenBank/DDBJ databases">
        <title>Contrasting host-pathogen interactions and genome evolution in two generalist and specialist microsporidian pathogens of mosquitoes.</title>
        <authorList>
            <consortium name="The Broad Institute Genomics Platform"/>
            <consortium name="The Broad Institute Genome Sequencing Center for Infectious Disease"/>
            <person name="Cuomo C.A."/>
            <person name="Sanscrainte N.D."/>
            <person name="Goldberg J.M."/>
            <person name="Heiman D."/>
            <person name="Young S."/>
            <person name="Zeng Q."/>
            <person name="Becnel J.J."/>
            <person name="Birren B.W."/>
        </authorList>
    </citation>
    <scope>NUCLEOTIDE SEQUENCE [LARGE SCALE GENOMIC DNA]</scope>
    <source>
        <strain evidence="2">USNM 41457</strain>
    </source>
</reference>
<dbReference type="VEuPathDB" id="MicrosporidiaDB:EDEG_02098"/>
<dbReference type="HOGENOM" id="CLU_272610_0_0_1"/>
<organism evidence="1 2">
    <name type="scientific">Edhazardia aedis (strain USNM 41457)</name>
    <name type="common">Microsporidian parasite</name>
    <dbReference type="NCBI Taxonomy" id="1003232"/>
    <lineage>
        <taxon>Eukaryota</taxon>
        <taxon>Fungi</taxon>
        <taxon>Fungi incertae sedis</taxon>
        <taxon>Microsporidia</taxon>
        <taxon>Edhazardia</taxon>
    </lineage>
</organism>
<proteinExistence type="predicted"/>
<evidence type="ECO:0000313" key="2">
    <source>
        <dbReference type="Proteomes" id="UP000003163"/>
    </source>
</evidence>
<gene>
    <name evidence="1" type="ORF">EDEG_02098</name>
</gene>
<dbReference type="EMBL" id="AFBI03000034">
    <property type="protein sequence ID" value="EJW03586.1"/>
    <property type="molecule type" value="Genomic_DNA"/>
</dbReference>
<dbReference type="Proteomes" id="UP000003163">
    <property type="component" value="Unassembled WGS sequence"/>
</dbReference>
<keyword evidence="2" id="KW-1185">Reference proteome</keyword>
<comment type="caution">
    <text evidence="1">The sequence shown here is derived from an EMBL/GenBank/DDBJ whole genome shotgun (WGS) entry which is preliminary data.</text>
</comment>
<protein>
    <submittedName>
        <fullName evidence="1">Uncharacterized protein</fullName>
    </submittedName>
</protein>
<dbReference type="InParanoid" id="J9D740"/>
<evidence type="ECO:0000313" key="1">
    <source>
        <dbReference type="EMBL" id="EJW03586.1"/>
    </source>
</evidence>
<dbReference type="AlphaFoldDB" id="J9D740"/>
<accession>J9D740</accession>
<reference evidence="1 2" key="1">
    <citation type="submission" date="2011-08" db="EMBL/GenBank/DDBJ databases">
        <authorList>
            <person name="Liu Z.J."/>
            <person name="Shi F.L."/>
            <person name="Lu J.Q."/>
            <person name="Li M."/>
            <person name="Wang Z.L."/>
        </authorList>
    </citation>
    <scope>NUCLEOTIDE SEQUENCE [LARGE SCALE GENOMIC DNA]</scope>
    <source>
        <strain evidence="1 2">USNM 41457</strain>
    </source>
</reference>
<name>J9D740_EDHAE</name>